<dbReference type="PROSITE" id="PS51257">
    <property type="entry name" value="PROKAR_LIPOPROTEIN"/>
    <property type="match status" value="1"/>
</dbReference>
<organism evidence="2 3">
    <name type="scientific">Nonomuraea polychroma</name>
    <dbReference type="NCBI Taxonomy" id="46176"/>
    <lineage>
        <taxon>Bacteria</taxon>
        <taxon>Bacillati</taxon>
        <taxon>Actinomycetota</taxon>
        <taxon>Actinomycetes</taxon>
        <taxon>Streptosporangiales</taxon>
        <taxon>Streptosporangiaceae</taxon>
        <taxon>Nonomuraea</taxon>
    </lineage>
</organism>
<feature type="chain" id="PRO_5038881886" evidence="1">
    <location>
        <begin position="20"/>
        <end position="435"/>
    </location>
</feature>
<dbReference type="PANTHER" id="PTHR43649:SF12">
    <property type="entry name" value="DIACETYLCHITOBIOSE BINDING PROTEIN DASA"/>
    <property type="match status" value="1"/>
</dbReference>
<dbReference type="CDD" id="cd13585">
    <property type="entry name" value="PBP2_TMBP_like"/>
    <property type="match status" value="1"/>
</dbReference>
<dbReference type="InterPro" id="IPR050490">
    <property type="entry name" value="Bact_solute-bd_prot1"/>
</dbReference>
<dbReference type="OrthoDB" id="2515046at2"/>
<proteinExistence type="predicted"/>
<dbReference type="Proteomes" id="UP000284824">
    <property type="component" value="Unassembled WGS sequence"/>
</dbReference>
<name>A0A438LZV7_9ACTN</name>
<feature type="signal peptide" evidence="1">
    <location>
        <begin position="1"/>
        <end position="19"/>
    </location>
</feature>
<keyword evidence="1" id="KW-0732">Signal</keyword>
<evidence type="ECO:0000313" key="3">
    <source>
        <dbReference type="Proteomes" id="UP000284824"/>
    </source>
</evidence>
<dbReference type="RefSeq" id="WP_127931645.1">
    <property type="nucleotide sequence ID" value="NZ_SAUN01000001.1"/>
</dbReference>
<gene>
    <name evidence="2" type="ORF">EDD27_1444</name>
</gene>
<dbReference type="InterPro" id="IPR006059">
    <property type="entry name" value="SBP"/>
</dbReference>
<evidence type="ECO:0000313" key="2">
    <source>
        <dbReference type="EMBL" id="RVX39104.1"/>
    </source>
</evidence>
<dbReference type="EMBL" id="SAUN01000001">
    <property type="protein sequence ID" value="RVX39104.1"/>
    <property type="molecule type" value="Genomic_DNA"/>
</dbReference>
<dbReference type="Pfam" id="PF01547">
    <property type="entry name" value="SBP_bac_1"/>
    <property type="match status" value="1"/>
</dbReference>
<dbReference type="Gene3D" id="3.40.190.10">
    <property type="entry name" value="Periplasmic binding protein-like II"/>
    <property type="match status" value="1"/>
</dbReference>
<reference evidence="2 3" key="1">
    <citation type="submission" date="2019-01" db="EMBL/GenBank/DDBJ databases">
        <title>Sequencing the genomes of 1000 actinobacteria strains.</title>
        <authorList>
            <person name="Klenk H.-P."/>
        </authorList>
    </citation>
    <scope>NUCLEOTIDE SEQUENCE [LARGE SCALE GENOMIC DNA]</scope>
    <source>
        <strain evidence="2 3">DSM 43925</strain>
    </source>
</reference>
<evidence type="ECO:0000256" key="1">
    <source>
        <dbReference type="SAM" id="SignalP"/>
    </source>
</evidence>
<dbReference type="SUPFAM" id="SSF53850">
    <property type="entry name" value="Periplasmic binding protein-like II"/>
    <property type="match status" value="1"/>
</dbReference>
<dbReference type="AlphaFoldDB" id="A0A438LZV7"/>
<protein>
    <submittedName>
        <fullName evidence="2">Carbohydrate ABC transporter substrate-binding protein (CUT1 family)</fullName>
    </submittedName>
</protein>
<comment type="caution">
    <text evidence="2">The sequence shown here is derived from an EMBL/GenBank/DDBJ whole genome shotgun (WGS) entry which is preliminary data.</text>
</comment>
<dbReference type="PANTHER" id="PTHR43649">
    <property type="entry name" value="ARABINOSE-BINDING PROTEIN-RELATED"/>
    <property type="match status" value="1"/>
</dbReference>
<accession>A0A438LZV7</accession>
<keyword evidence="3" id="KW-1185">Reference proteome</keyword>
<sequence>MINRRGALALALTGTLALAACGGKAPEKGSGPVKITVWSWKPASDGLAAVAKDFEQTHPGIKVDVQAVGNPAIWDKITIGMAAGGKGLADVLHIGIDYLPGYMDKFPGGLADLRKLGADTYKDAFAKGLWPTVTGKDGGVYAMPWEVNPVGFFYRADLFKKAGIDPEKIQTWDDAIEAGKTLKEKTGAFLIGLNKPAAGGVDMDFYQSLLQQQGAFYFNQQGEVTLASAPAIQAMTLIKKMNDAGIVADTSGENTAKQLISGGKLAVLPWAAWAVSYIPEMRPEQKGLWRVMQPPAVTPGGKRAAIVNSTHLSVSGSSPHQAEAFKFVEYALTKPEVINKVFKEGGVFPALTAAYSDPAFTAPQPYFGDQPALKTFVDALTEGADATYYSGDYARALKIASDAQTKVLLKGADPAAALTEAATLLSQQTKRKLAG</sequence>